<gene>
    <name evidence="3" type="ORF">Lery_2634</name>
</gene>
<comment type="similarity">
    <text evidence="1">Belongs to the UPF0213 family.</text>
</comment>
<dbReference type="RefSeq" id="WP_058527715.1">
    <property type="nucleotide sequence ID" value="NZ_CAAAHY010000035.1"/>
</dbReference>
<dbReference type="OrthoDB" id="9807770at2"/>
<protein>
    <submittedName>
        <fullName evidence="3">Excinuclease ABC C subunit domain-containing protein</fullName>
    </submittedName>
</protein>
<dbReference type="CDD" id="cd10448">
    <property type="entry name" value="GIY-YIG_unchar_3"/>
    <property type="match status" value="1"/>
</dbReference>
<organism evidence="3 4">
    <name type="scientific">Legionella erythra</name>
    <dbReference type="NCBI Taxonomy" id="448"/>
    <lineage>
        <taxon>Bacteria</taxon>
        <taxon>Pseudomonadati</taxon>
        <taxon>Pseudomonadota</taxon>
        <taxon>Gammaproteobacteria</taxon>
        <taxon>Legionellales</taxon>
        <taxon>Legionellaceae</taxon>
        <taxon>Legionella</taxon>
    </lineage>
</organism>
<dbReference type="PANTHER" id="PTHR34477:SF5">
    <property type="entry name" value="BSL5627 PROTEIN"/>
    <property type="match status" value="1"/>
</dbReference>
<evidence type="ECO:0000313" key="3">
    <source>
        <dbReference type="EMBL" id="KTC94467.1"/>
    </source>
</evidence>
<dbReference type="InterPro" id="IPR000305">
    <property type="entry name" value="GIY-YIG_endonuc"/>
</dbReference>
<dbReference type="Proteomes" id="UP000054773">
    <property type="component" value="Unassembled WGS sequence"/>
</dbReference>
<feature type="domain" description="GIY-YIG" evidence="2">
    <location>
        <begin position="4"/>
        <end position="81"/>
    </location>
</feature>
<dbReference type="Gene3D" id="3.40.1440.10">
    <property type="entry name" value="GIY-YIG endonuclease"/>
    <property type="match status" value="1"/>
</dbReference>
<evidence type="ECO:0000256" key="1">
    <source>
        <dbReference type="ARBA" id="ARBA00007435"/>
    </source>
</evidence>
<accession>A0A0W0TFX2</accession>
<dbReference type="STRING" id="448.Lery_2634"/>
<dbReference type="PANTHER" id="PTHR34477">
    <property type="entry name" value="UPF0213 PROTEIN YHBQ"/>
    <property type="match status" value="1"/>
</dbReference>
<dbReference type="AlphaFoldDB" id="A0A0W0TFX2"/>
<dbReference type="Pfam" id="PF01541">
    <property type="entry name" value="GIY-YIG"/>
    <property type="match status" value="1"/>
</dbReference>
<reference evidence="3 4" key="1">
    <citation type="submission" date="2015-11" db="EMBL/GenBank/DDBJ databases">
        <title>Genomic analysis of 38 Legionella species identifies large and diverse effector repertoires.</title>
        <authorList>
            <person name="Burstein D."/>
            <person name="Amaro F."/>
            <person name="Zusman T."/>
            <person name="Lifshitz Z."/>
            <person name="Cohen O."/>
            <person name="Gilbert J.A."/>
            <person name="Pupko T."/>
            <person name="Shuman H.A."/>
            <person name="Segal G."/>
        </authorList>
    </citation>
    <scope>NUCLEOTIDE SEQUENCE [LARGE SCALE GENOMIC DNA]</scope>
    <source>
        <strain evidence="3 4">SE-32A-C8</strain>
    </source>
</reference>
<dbReference type="PATRIC" id="fig|448.7.peg.2763"/>
<comment type="caution">
    <text evidence="3">The sequence shown here is derived from an EMBL/GenBank/DDBJ whole genome shotgun (WGS) entry which is preliminary data.</text>
</comment>
<sequence length="97" mass="11707">MGERHYFVYILSSKSYGTLYIGVTSNLTQRINQHKNGWVDGFTKKYCVHRLVYYEIHADIYEAITREKRIKKWNRQWKINLIEEKNPQWLDLSIGLV</sequence>
<dbReference type="PROSITE" id="PS50164">
    <property type="entry name" value="GIY_YIG"/>
    <property type="match status" value="1"/>
</dbReference>
<proteinExistence type="inferred from homology"/>
<dbReference type="InterPro" id="IPR050190">
    <property type="entry name" value="UPF0213_domain"/>
</dbReference>
<dbReference type="InterPro" id="IPR035901">
    <property type="entry name" value="GIY-YIG_endonuc_sf"/>
</dbReference>
<evidence type="ECO:0000313" key="4">
    <source>
        <dbReference type="Proteomes" id="UP000054773"/>
    </source>
</evidence>
<keyword evidence="4" id="KW-1185">Reference proteome</keyword>
<name>A0A0W0TFX2_LEGER</name>
<dbReference type="EMBL" id="LNYA01000034">
    <property type="protein sequence ID" value="KTC94467.1"/>
    <property type="molecule type" value="Genomic_DNA"/>
</dbReference>
<evidence type="ECO:0000259" key="2">
    <source>
        <dbReference type="PROSITE" id="PS50164"/>
    </source>
</evidence>
<dbReference type="SUPFAM" id="SSF82771">
    <property type="entry name" value="GIY-YIG endonuclease"/>
    <property type="match status" value="1"/>
</dbReference>